<reference evidence="1 2" key="1">
    <citation type="submission" date="2022-12" db="EMBL/GenBank/DDBJ databases">
        <title>Draft genome sequence of Paenibacillus sp. dW9.</title>
        <authorList>
            <person name="Choi E.-W."/>
            <person name="Kim D.-U."/>
        </authorList>
    </citation>
    <scope>NUCLEOTIDE SEQUENCE [LARGE SCALE GENOMIC DNA]</scope>
    <source>
        <strain evidence="2">dW9</strain>
    </source>
</reference>
<keyword evidence="2" id="KW-1185">Reference proteome</keyword>
<sequence length="49" mass="5678">MFKMSPQELDIVLISKQLGMDVNKMLTFIFDKENKAPENYETPTEVEIA</sequence>
<organism evidence="1 2">
    <name type="scientific">Paenibacillus gyeongsangnamensis</name>
    <dbReference type="NCBI Taxonomy" id="3388067"/>
    <lineage>
        <taxon>Bacteria</taxon>
        <taxon>Bacillati</taxon>
        <taxon>Bacillota</taxon>
        <taxon>Bacilli</taxon>
        <taxon>Bacillales</taxon>
        <taxon>Paenibacillaceae</taxon>
        <taxon>Paenibacillus</taxon>
    </lineage>
</organism>
<gene>
    <name evidence="1" type="ORF">O9H85_32830</name>
</gene>
<dbReference type="RefSeq" id="WP_269885592.1">
    <property type="nucleotide sequence ID" value="NZ_JAQAGZ010000031.1"/>
</dbReference>
<accession>A0ABT4QJU4</accession>
<name>A0ABT4QJU4_9BACL</name>
<comment type="caution">
    <text evidence="1">The sequence shown here is derived from an EMBL/GenBank/DDBJ whole genome shotgun (WGS) entry which is preliminary data.</text>
</comment>
<dbReference type="EMBL" id="JAQAGZ010000031">
    <property type="protein sequence ID" value="MCZ8517057.1"/>
    <property type="molecule type" value="Genomic_DNA"/>
</dbReference>
<evidence type="ECO:0008006" key="3">
    <source>
        <dbReference type="Google" id="ProtNLM"/>
    </source>
</evidence>
<proteinExistence type="predicted"/>
<evidence type="ECO:0000313" key="1">
    <source>
        <dbReference type="EMBL" id="MCZ8517057.1"/>
    </source>
</evidence>
<dbReference type="Proteomes" id="UP001527882">
    <property type="component" value="Unassembled WGS sequence"/>
</dbReference>
<protein>
    <recommendedName>
        <fullName evidence="3">Translation initiation factor IF-2 N-terminal domain-containing protein</fullName>
    </recommendedName>
</protein>
<evidence type="ECO:0000313" key="2">
    <source>
        <dbReference type="Proteomes" id="UP001527882"/>
    </source>
</evidence>